<accession>A0A2A2J5B0</accession>
<feature type="compositionally biased region" description="Low complexity" evidence="1">
    <location>
        <begin position="1"/>
        <end position="16"/>
    </location>
</feature>
<dbReference type="OrthoDB" id="5868566at2759"/>
<comment type="caution">
    <text evidence="2">The sequence shown here is derived from an EMBL/GenBank/DDBJ whole genome shotgun (WGS) entry which is preliminary data.</text>
</comment>
<proteinExistence type="predicted"/>
<feature type="region of interest" description="Disordered" evidence="1">
    <location>
        <begin position="492"/>
        <end position="532"/>
    </location>
</feature>
<reference evidence="2 3" key="1">
    <citation type="journal article" date="2017" name="Curr. Biol.">
        <title>Genome architecture and evolution of a unichromosomal asexual nematode.</title>
        <authorList>
            <person name="Fradin H."/>
            <person name="Zegar C."/>
            <person name="Gutwein M."/>
            <person name="Lucas J."/>
            <person name="Kovtun M."/>
            <person name="Corcoran D."/>
            <person name="Baugh L.R."/>
            <person name="Kiontke K."/>
            <person name="Gunsalus K."/>
            <person name="Fitch D.H."/>
            <person name="Piano F."/>
        </authorList>
    </citation>
    <scope>NUCLEOTIDE SEQUENCE [LARGE SCALE GENOMIC DNA]</scope>
    <source>
        <strain evidence="2">PF1309</strain>
    </source>
</reference>
<dbReference type="AlphaFoldDB" id="A0A2A2J5B0"/>
<evidence type="ECO:0000313" key="3">
    <source>
        <dbReference type="Proteomes" id="UP000218231"/>
    </source>
</evidence>
<dbReference type="STRING" id="2018661.A0A2A2J5B0"/>
<feature type="compositionally biased region" description="Polar residues" evidence="1">
    <location>
        <begin position="27"/>
        <end position="44"/>
    </location>
</feature>
<organism evidence="2 3">
    <name type="scientific">Diploscapter pachys</name>
    <dbReference type="NCBI Taxonomy" id="2018661"/>
    <lineage>
        <taxon>Eukaryota</taxon>
        <taxon>Metazoa</taxon>
        <taxon>Ecdysozoa</taxon>
        <taxon>Nematoda</taxon>
        <taxon>Chromadorea</taxon>
        <taxon>Rhabditida</taxon>
        <taxon>Rhabditina</taxon>
        <taxon>Rhabditomorpha</taxon>
        <taxon>Rhabditoidea</taxon>
        <taxon>Rhabditidae</taxon>
        <taxon>Diploscapter</taxon>
    </lineage>
</organism>
<feature type="compositionally biased region" description="Basic and acidic residues" evidence="1">
    <location>
        <begin position="226"/>
        <end position="235"/>
    </location>
</feature>
<sequence>MSSHSPSTPGSCGPGSVKPMTTCPDVPSTSQTENFEQKMNSSAPRVSPATARSVPSSNEARSPSEQANQGDYVYFTSEMANMAIKDIEKEKERFDSLLEWHIAYRKKMEKEKSENSKNSQNSDDNHENHPAKRAPIDANPEISRISFPDETPEEKEARIQKILGPHLTKEASVLWKLTTDEDCKGRVKVEDQNPLRKMEQMTNATSFKQPPNLNEMAEMQVNLNRKDSEKKDKVLENPGKPQECGLQQVKNQKDMQYSQGPFGSVLCSDSGTRSGMASPATGPQPVPHPMIPPQFAQNSPSYPPVGLQINQQQGSNPFHVHPMRSYPPPSGSYSAGAYPPMHPPAMPLSAGYPPIHYPQYPGYGPMPHPAARQNIPMKPNGMSGFKSSPMGPQPMYHMGYPMINGDQKGAQSPKMPPVMVHHQMIPHNGSPMHITPPYCPVDQYPKMPNGMPYPNPNQPYSYPAPSLWQGRMPAPNGARDNQQCMLMVRQDAQNSYPEPQMNGWPSQMTPNYPPAFSNSPQTGTPNKQTILT</sequence>
<name>A0A2A2J5B0_9BILA</name>
<feature type="region of interest" description="Disordered" evidence="1">
    <location>
        <begin position="226"/>
        <end position="247"/>
    </location>
</feature>
<dbReference type="EMBL" id="LIAE01010682">
    <property type="protein sequence ID" value="PAV56662.1"/>
    <property type="molecule type" value="Genomic_DNA"/>
</dbReference>
<protein>
    <submittedName>
        <fullName evidence="2">Uncharacterized protein</fullName>
    </submittedName>
</protein>
<dbReference type="Proteomes" id="UP000218231">
    <property type="component" value="Unassembled WGS sequence"/>
</dbReference>
<feature type="compositionally biased region" description="Polar residues" evidence="1">
    <location>
        <begin position="53"/>
        <end position="69"/>
    </location>
</feature>
<evidence type="ECO:0000256" key="1">
    <source>
        <dbReference type="SAM" id="MobiDB-lite"/>
    </source>
</evidence>
<gene>
    <name evidence="2" type="ORF">WR25_12420</name>
</gene>
<evidence type="ECO:0000313" key="2">
    <source>
        <dbReference type="EMBL" id="PAV56662.1"/>
    </source>
</evidence>
<keyword evidence="3" id="KW-1185">Reference proteome</keyword>
<feature type="region of interest" description="Disordered" evidence="1">
    <location>
        <begin position="108"/>
        <end position="156"/>
    </location>
</feature>
<feature type="region of interest" description="Disordered" evidence="1">
    <location>
        <begin position="1"/>
        <end position="71"/>
    </location>
</feature>